<evidence type="ECO:0000256" key="1">
    <source>
        <dbReference type="SAM" id="SignalP"/>
    </source>
</evidence>
<gene>
    <name evidence="3" type="ORF">AALM99_03320</name>
</gene>
<feature type="chain" id="PRO_5045139723" evidence="1">
    <location>
        <begin position="28"/>
        <end position="341"/>
    </location>
</feature>
<name>A0ABV4D6Z1_9LACT</name>
<evidence type="ECO:0000259" key="2">
    <source>
        <dbReference type="Pfam" id="PF13731"/>
    </source>
</evidence>
<proteinExistence type="predicted"/>
<sequence>MNKKILKYTVLALTVIMVAVHSVTVLAENSALPNYRSWGAIQFAPGSGQVGPVDPDLPTSPIEPVIPPGMPAPQPGTPGALSIDFVSGIVFGQGDVSTKKRVYYARPFPAHRLDEEGNNIGEAFELFPNFAQVTDRRGEVEQGGWTLSVRQAHQFMWTALLGNPPEETTAQAGDFLIGAELKFTSGHTSADAPDLWVEPSEVIPSITLNNRFQPVIVAHPGEGLMTWHYSVGTVSDLAEYTEEFARPSLDENGAPILDDDGNTIYETVTDIPDDKLENHLPDLFEKGYYDIFRMGIGGGGESGNRPRFGPISLMIPGSTVQRSASYLTYLEWQLSLTPGNP</sequence>
<organism evidence="3 4">
    <name type="scientific">Lactococcus muris</name>
    <dbReference type="NCBI Taxonomy" id="2941330"/>
    <lineage>
        <taxon>Bacteria</taxon>
        <taxon>Bacillati</taxon>
        <taxon>Bacillota</taxon>
        <taxon>Bacilli</taxon>
        <taxon>Lactobacillales</taxon>
        <taxon>Streptococcaceae</taxon>
        <taxon>Lactococcus</taxon>
    </lineage>
</organism>
<feature type="domain" description="WxL" evidence="2">
    <location>
        <begin position="34"/>
        <end position="338"/>
    </location>
</feature>
<dbReference type="Pfam" id="PF13731">
    <property type="entry name" value="WxL"/>
    <property type="match status" value="1"/>
</dbReference>
<dbReference type="Proteomes" id="UP001565242">
    <property type="component" value="Unassembled WGS sequence"/>
</dbReference>
<keyword evidence="4" id="KW-1185">Reference proteome</keyword>
<dbReference type="InterPro" id="IPR027994">
    <property type="entry name" value="WxL_dom"/>
</dbReference>
<protein>
    <submittedName>
        <fullName evidence="3">WxL domain-containing protein</fullName>
    </submittedName>
</protein>
<dbReference type="EMBL" id="JBCLSQ010000006">
    <property type="protein sequence ID" value="MEY8537479.1"/>
    <property type="molecule type" value="Genomic_DNA"/>
</dbReference>
<reference evidence="3 4" key="1">
    <citation type="submission" date="2024-03" db="EMBL/GenBank/DDBJ databases">
        <title>Mouse gut bacterial collection (mGBC) of GemPharmatech.</title>
        <authorList>
            <person name="He Y."/>
            <person name="Dong L."/>
            <person name="Wu D."/>
            <person name="Gao X."/>
            <person name="Lin Z."/>
        </authorList>
    </citation>
    <scope>NUCLEOTIDE SEQUENCE [LARGE SCALE GENOMIC DNA]</scope>
    <source>
        <strain evidence="3 4">20-218</strain>
    </source>
</reference>
<feature type="signal peptide" evidence="1">
    <location>
        <begin position="1"/>
        <end position="27"/>
    </location>
</feature>
<keyword evidence="1" id="KW-0732">Signal</keyword>
<evidence type="ECO:0000313" key="3">
    <source>
        <dbReference type="EMBL" id="MEY8537479.1"/>
    </source>
</evidence>
<dbReference type="RefSeq" id="WP_369917853.1">
    <property type="nucleotide sequence ID" value="NZ_JBCLSQ010000006.1"/>
</dbReference>
<evidence type="ECO:0000313" key="4">
    <source>
        <dbReference type="Proteomes" id="UP001565242"/>
    </source>
</evidence>
<accession>A0ABV4D6Z1</accession>
<comment type="caution">
    <text evidence="3">The sequence shown here is derived from an EMBL/GenBank/DDBJ whole genome shotgun (WGS) entry which is preliminary data.</text>
</comment>